<dbReference type="PANTHER" id="PTHR17550:SF4">
    <property type="entry name" value="E3 UBIQUITIN-PROTEIN LIGASE TTC3"/>
    <property type="match status" value="1"/>
</dbReference>
<dbReference type="InterPro" id="IPR011990">
    <property type="entry name" value="TPR-like_helical_dom_sf"/>
</dbReference>
<feature type="domain" description="TTC3/DZIP3-like helical" evidence="11">
    <location>
        <begin position="1555"/>
        <end position="1802"/>
    </location>
</feature>
<comment type="pathway">
    <text evidence="3">Protein modification; protein ubiquitination.</text>
</comment>
<reference evidence="14" key="1">
    <citation type="submission" date="2022-03" db="EMBL/GenBank/DDBJ databases">
        <authorList>
            <person name="Alioto T."/>
            <person name="Alioto T."/>
            <person name="Gomez Garrido J."/>
        </authorList>
    </citation>
    <scope>NUCLEOTIDE SEQUENCE</scope>
</reference>
<evidence type="ECO:0000256" key="3">
    <source>
        <dbReference type="ARBA" id="ARBA00004906"/>
    </source>
</evidence>
<comment type="catalytic activity">
    <reaction evidence="1">
        <text>S-ubiquitinyl-[E2 ubiquitin-conjugating enzyme]-L-cysteine + [acceptor protein]-L-lysine = [E2 ubiquitin-conjugating enzyme]-L-cysteine + N(6)-ubiquitinyl-[acceptor protein]-L-lysine.</text>
        <dbReference type="EC" id="2.3.2.27"/>
    </reaction>
</comment>
<feature type="region of interest" description="Disordered" evidence="9">
    <location>
        <begin position="944"/>
        <end position="971"/>
    </location>
</feature>
<evidence type="ECO:0000256" key="7">
    <source>
        <dbReference type="PROSITE-ProRule" id="PRU00339"/>
    </source>
</evidence>
<dbReference type="PROSITE" id="PS50005">
    <property type="entry name" value="TPR"/>
    <property type="match status" value="1"/>
</dbReference>
<feature type="compositionally biased region" description="Basic residues" evidence="9">
    <location>
        <begin position="950"/>
        <end position="961"/>
    </location>
</feature>
<feature type="domain" description="E3 ubiquitin-protein ligase TTC3 winged helix turn helix" evidence="12">
    <location>
        <begin position="1263"/>
        <end position="1374"/>
    </location>
</feature>
<evidence type="ECO:0000259" key="11">
    <source>
        <dbReference type="Pfam" id="PF24525"/>
    </source>
</evidence>
<feature type="compositionally biased region" description="Basic and acidic residues" evidence="9">
    <location>
        <begin position="646"/>
        <end position="660"/>
    </location>
</feature>
<dbReference type="InterPro" id="IPR056871">
    <property type="entry name" value="WH_TTC3"/>
</dbReference>
<keyword evidence="6" id="KW-0808">Transferase</keyword>
<keyword evidence="7" id="KW-0802">TPR repeat</keyword>
<protein>
    <recommendedName>
        <fullName evidence="4">RING-type E3 ubiquitin transferase</fullName>
        <ecNumber evidence="4">2.3.2.27</ecNumber>
    </recommendedName>
</protein>
<gene>
    <name evidence="14" type="ORF">PECUL_23A045908</name>
</gene>
<evidence type="ECO:0000256" key="1">
    <source>
        <dbReference type="ARBA" id="ARBA00000900"/>
    </source>
</evidence>
<evidence type="ECO:0000256" key="8">
    <source>
        <dbReference type="SAM" id="Coils"/>
    </source>
</evidence>
<proteinExistence type="predicted"/>
<feature type="compositionally biased region" description="Basic and acidic residues" evidence="9">
    <location>
        <begin position="962"/>
        <end position="971"/>
    </location>
</feature>
<dbReference type="Pfam" id="PF19179">
    <property type="entry name" value="TTC3_DZIP3_dom"/>
    <property type="match status" value="1"/>
</dbReference>
<evidence type="ECO:0000313" key="14">
    <source>
        <dbReference type="EMBL" id="CAH2219161.1"/>
    </source>
</evidence>
<feature type="compositionally biased region" description="Low complexity" evidence="9">
    <location>
        <begin position="1807"/>
        <end position="1830"/>
    </location>
</feature>
<dbReference type="InterPro" id="IPR043866">
    <property type="entry name" value="TTC3/DZIP3_dom"/>
</dbReference>
<dbReference type="Pfam" id="PF24525">
    <property type="entry name" value="TTC3"/>
    <property type="match status" value="1"/>
</dbReference>
<evidence type="ECO:0000259" key="13">
    <source>
        <dbReference type="Pfam" id="PF24905"/>
    </source>
</evidence>
<dbReference type="PANTHER" id="PTHR17550">
    <property type="entry name" value="E3 UBIQUITIN-PROTEIN LIGASE TTC3"/>
    <property type="match status" value="1"/>
</dbReference>
<dbReference type="SUPFAM" id="SSF48452">
    <property type="entry name" value="TPR-like"/>
    <property type="match status" value="2"/>
</dbReference>
<dbReference type="GO" id="GO:0061630">
    <property type="term" value="F:ubiquitin protein ligase activity"/>
    <property type="evidence" value="ECO:0007669"/>
    <property type="project" value="UniProtKB-EC"/>
</dbReference>
<feature type="coiled-coil region" evidence="8">
    <location>
        <begin position="1600"/>
        <end position="1713"/>
    </location>
</feature>
<dbReference type="InterPro" id="IPR056872">
    <property type="entry name" value="TTC3/DZIP3-like_helical"/>
</dbReference>
<evidence type="ECO:0000256" key="4">
    <source>
        <dbReference type="ARBA" id="ARBA00012483"/>
    </source>
</evidence>
<evidence type="ECO:0000256" key="2">
    <source>
        <dbReference type="ARBA" id="ARBA00004496"/>
    </source>
</evidence>
<evidence type="ECO:0000313" key="15">
    <source>
        <dbReference type="Proteomes" id="UP001295444"/>
    </source>
</evidence>
<keyword evidence="5" id="KW-0963">Cytoplasm</keyword>
<dbReference type="InterPro" id="IPR019734">
    <property type="entry name" value="TPR_rpt"/>
</dbReference>
<dbReference type="Gene3D" id="1.25.40.10">
    <property type="entry name" value="Tetratricopeptide repeat domain"/>
    <property type="match status" value="1"/>
</dbReference>
<sequence length="1984" mass="223976">MLGEGSVYTGWLGDGSVYTGWLGDGSGYNGWPGDGSAYNGWPGDGSAYTGWPGDGSAYTGWPGDGSAYTGWPGDGSAYTGWPGDGSAYTGWPGDGSAYTGWPGDGSAYTGWPGDGSAYTGWPGDGSAYTGWPGDGSAYTGWPGDGSAYTGWPGDGSAYTGWPGDGSAYSGWPGDGSAYSGWPGDGSGYTGWPGDGSVYTGWPSDGSVYTGWLGDGWESLELSDGLGVLFFSGEDGRKDPGRPANCLVMDGLTETKAYEMCTSAYRRTTCLLGHDSFVEFQPLYEKVDPVTFWLSHPIHIIRGNCDVVKIYMVWPILIKQIDYMKYIPNRLADYSDMSIKELNFIELLEDLADLVKKVADDRLAVEGILRIGTKLRAGRTRKLLAEALNWVQAAGDKVLHDKLQEQENISSPALPAFFIDYALYISRMAEEGLTLVSVFKNQSCPTCSEVAETMKILGNNAFTNEQFNLAVENYSKAIQYSPNNHLLFSNRSLCFTRMGKFGKALADGKKAVILKQKWPKGHYRFCEALFLIGERERALVSNEKAQELCKDSPDGIRDLTQQHAKFKMQIEEMKEQKLRKKSLKKQMQEKKLAALFSSTLEKENRKLLSYVKEDAIVKEPVNVNVTENKECPEITGQNHKKGKSKAKSVDCEKLKEAHSKPDSNGTPINESCRTSQMDLPSLEDLVKSQVHEGCTALENQRCHSALGIFSRLLDILGETDFKKLHLNNIDCAVLEYGHANALLGTGQCDELTKAEEQFKRIQTQYTKERFSCLAVYGIGNVYFRQNRFSDALKQYVKSQTMVAHKIVPGVLNWPLTDVVIKESIPEKLKLILENRIEECKFPPRPDAICRFEKCLSLPKIQIYFTDPDFKGFIRMWCSLLCKVEFHICCWKKLKASAYSDKIDKDFLKNACLTPDCKGRICHIVIYDSTGVVKCEFEDKIVRKKEPPRAASKQKRNSNKKFKMKPENKAEHKKISQEDIVMLPGNEIYKNSMRTCCRFDFKAIDNHNEIMLMQMAQKKVVIRYGLCDTKEFQDLLVLWNVISHEELEAFSFQTSCHCGHEEMTLLLQHLFEMNNRVKTRIFLFCLEKCGHSATLELLEWLFIVDEAGFEAAENFHIMYLELLNNLNLESVINPWNETYGKYLNFPLKESTMEKVIAKLHEAELFRFFIWFLDENRGTITYRGLEEVLDIYFTDMDAPYYNFRAKSTNENNSTKCIKVKNKHKKKKQNQTKTVYTYSGGVSTRPQEEDIFTEENTLSLLNPHEPFLVPDFLRHQIEEFETIYEPDFGLSRFQRLDIQAADVVRETLYDYFSQILDEHGPLEVDNQLLFGEYNGFPDDTHRLVEESGGLKKFLLESNRFAMVGDLLGLPMQAALFESDVVGPTLNPTAKEFSPTANKPCSEIFHTNNTSTIPYYPYSTIAINSPTALHSNLLTNNAPLPYSLLDTNHGSVPLMTMGTTVIPDPSIGLIPAMNVDLCYINVGSTSSYNLSRPETVQQTNIQVNQESSYVKPWNITDLSPQKNNLQSVTSRNKQTAIVAVQVDIETAEHDVNTDPYQPYETQQGDILRMEKELIVVREHMKEATDKYDHLDSRYQEEITGFSKQIHEAIETNKIAKKELEWLNQESEIEAKKWQQEKKENQDKIRAIKNNNKVVTETNESYSREIEEKKKQYEKYLDNFLHICVGNFEKERSMLEERIKQLQDGLEEINARAVAAEVNVLENRKQRELLKLRSKATKAESHIHQLKAMAISHQNAETLKQMSNLESFLSTVAQETENITSKFDEKIKLVKSGTKLCNVIEIPASSMQPVLQSESSTQASSTPSAHSSPSPPASLKSPKKNKTVTKITPSKEAMKVPSVPPAAIKSKVQKPASAVERGASGKEKRDQPPPETRHLSPAKQTPFDRIIEELQEIFPHYKSGELAVFIKEVRSRIGGTLSGMNKDEIIARVTEYILDHQAKCGSSTNQVDWNIFAIILHLFHFILKHKYNFY</sequence>
<evidence type="ECO:0000256" key="6">
    <source>
        <dbReference type="ARBA" id="ARBA00022679"/>
    </source>
</evidence>
<keyword evidence="15" id="KW-1185">Reference proteome</keyword>
<evidence type="ECO:0000256" key="5">
    <source>
        <dbReference type="ARBA" id="ARBA00022490"/>
    </source>
</evidence>
<accession>A0AAD1QX28</accession>
<feature type="domain" description="TTC3/DZIP3/RBM44-like helical" evidence="13">
    <location>
        <begin position="1896"/>
        <end position="1953"/>
    </location>
</feature>
<dbReference type="Pfam" id="PF24812">
    <property type="entry name" value="WHD_TTC3"/>
    <property type="match status" value="1"/>
</dbReference>
<feature type="compositionally biased region" description="Basic and acidic residues" evidence="9">
    <location>
        <begin position="1873"/>
        <end position="1888"/>
    </location>
</feature>
<organism evidence="14 15">
    <name type="scientific">Pelobates cultripes</name>
    <name type="common">Western spadefoot toad</name>
    <dbReference type="NCBI Taxonomy" id="61616"/>
    <lineage>
        <taxon>Eukaryota</taxon>
        <taxon>Metazoa</taxon>
        <taxon>Chordata</taxon>
        <taxon>Craniata</taxon>
        <taxon>Vertebrata</taxon>
        <taxon>Euteleostomi</taxon>
        <taxon>Amphibia</taxon>
        <taxon>Batrachia</taxon>
        <taxon>Anura</taxon>
        <taxon>Pelobatoidea</taxon>
        <taxon>Pelobatidae</taxon>
        <taxon>Pelobates</taxon>
    </lineage>
</organism>
<dbReference type="InterPro" id="IPR056870">
    <property type="entry name" value="TTC3/DZIP3/RBM44-like_helical"/>
</dbReference>
<feature type="region of interest" description="Disordered" evidence="9">
    <location>
        <begin position="633"/>
        <end position="673"/>
    </location>
</feature>
<feature type="repeat" description="TPR" evidence="7">
    <location>
        <begin position="450"/>
        <end position="483"/>
    </location>
</feature>
<dbReference type="EMBL" id="OW240912">
    <property type="protein sequence ID" value="CAH2219161.1"/>
    <property type="molecule type" value="Genomic_DNA"/>
</dbReference>
<feature type="domain" description="E3 ubiquitin-protein ligase TTC3/DZIP3" evidence="10">
    <location>
        <begin position="819"/>
        <end position="934"/>
    </location>
</feature>
<name>A0AAD1QX28_PELCU</name>
<feature type="coiled-coil region" evidence="8">
    <location>
        <begin position="555"/>
        <end position="592"/>
    </location>
</feature>
<feature type="region of interest" description="Disordered" evidence="9">
    <location>
        <begin position="1802"/>
        <end position="1895"/>
    </location>
</feature>
<dbReference type="Pfam" id="PF24905">
    <property type="entry name" value="TTC3_9th"/>
    <property type="match status" value="1"/>
</dbReference>
<comment type="subcellular location">
    <subcellularLocation>
        <location evidence="2">Cytoplasm</location>
    </subcellularLocation>
</comment>
<dbReference type="Proteomes" id="UP001295444">
    <property type="component" value="Chromosome 01"/>
</dbReference>
<feature type="compositionally biased region" description="Polar residues" evidence="9">
    <location>
        <begin position="661"/>
        <end position="673"/>
    </location>
</feature>
<evidence type="ECO:0000259" key="12">
    <source>
        <dbReference type="Pfam" id="PF24812"/>
    </source>
</evidence>
<evidence type="ECO:0000259" key="10">
    <source>
        <dbReference type="Pfam" id="PF19179"/>
    </source>
</evidence>
<dbReference type="SMART" id="SM00028">
    <property type="entry name" value="TPR"/>
    <property type="match status" value="4"/>
</dbReference>
<evidence type="ECO:0000256" key="9">
    <source>
        <dbReference type="SAM" id="MobiDB-lite"/>
    </source>
</evidence>
<dbReference type="GO" id="GO:0005737">
    <property type="term" value="C:cytoplasm"/>
    <property type="evidence" value="ECO:0007669"/>
    <property type="project" value="UniProtKB-SubCell"/>
</dbReference>
<dbReference type="GO" id="GO:0016874">
    <property type="term" value="F:ligase activity"/>
    <property type="evidence" value="ECO:0007669"/>
    <property type="project" value="UniProtKB-KW"/>
</dbReference>
<dbReference type="EC" id="2.3.2.27" evidence="4"/>
<keyword evidence="14" id="KW-0436">Ligase</keyword>
<keyword evidence="8" id="KW-0175">Coiled coil</keyword>